<keyword evidence="2" id="KW-1185">Reference proteome</keyword>
<evidence type="ECO:0000313" key="2">
    <source>
        <dbReference type="Proteomes" id="UP001500631"/>
    </source>
</evidence>
<protein>
    <submittedName>
        <fullName evidence="1">Uncharacterized protein</fullName>
    </submittedName>
</protein>
<dbReference type="EMBL" id="BAABKE010000003">
    <property type="protein sequence ID" value="GAA5097435.1"/>
    <property type="molecule type" value="Genomic_DNA"/>
</dbReference>
<sequence length="66" mass="7408">MRKIIANGQQTIDAVLYAASIPTSQFDEVVMMKENRHLATLPAILPNHTIVYVPEYKEPVKQSIAL</sequence>
<accession>A0ABP9MJ74</accession>
<evidence type="ECO:0000313" key="1">
    <source>
        <dbReference type="EMBL" id="GAA5097435.1"/>
    </source>
</evidence>
<proteinExistence type="predicted"/>
<name>A0ABP9MJ74_9GAMM</name>
<comment type="caution">
    <text evidence="1">The sequence shown here is derived from an EMBL/GenBank/DDBJ whole genome shotgun (WGS) entry which is preliminary data.</text>
</comment>
<organism evidence="1 2">
    <name type="scientific">Wohlfahrtiimonas larvae</name>
    <dbReference type="NCBI Taxonomy" id="1157986"/>
    <lineage>
        <taxon>Bacteria</taxon>
        <taxon>Pseudomonadati</taxon>
        <taxon>Pseudomonadota</taxon>
        <taxon>Gammaproteobacteria</taxon>
        <taxon>Cardiobacteriales</taxon>
        <taxon>Ignatzschineriaceae</taxon>
        <taxon>Wohlfahrtiimonas</taxon>
    </lineage>
</organism>
<dbReference type="Proteomes" id="UP001500631">
    <property type="component" value="Unassembled WGS sequence"/>
</dbReference>
<dbReference type="RefSeq" id="WP_345667309.1">
    <property type="nucleotide sequence ID" value="NZ_BAABKE010000003.1"/>
</dbReference>
<gene>
    <name evidence="1" type="ORF">GCM10023338_08840</name>
</gene>
<reference evidence="2" key="1">
    <citation type="journal article" date="2019" name="Int. J. Syst. Evol. Microbiol.">
        <title>The Global Catalogue of Microorganisms (GCM) 10K type strain sequencing project: providing services to taxonomists for standard genome sequencing and annotation.</title>
        <authorList>
            <consortium name="The Broad Institute Genomics Platform"/>
            <consortium name="The Broad Institute Genome Sequencing Center for Infectious Disease"/>
            <person name="Wu L."/>
            <person name="Ma J."/>
        </authorList>
    </citation>
    <scope>NUCLEOTIDE SEQUENCE [LARGE SCALE GENOMIC DNA]</scope>
    <source>
        <strain evidence="2">JCM 18424</strain>
    </source>
</reference>